<proteinExistence type="predicted"/>
<dbReference type="Proteomes" id="UP001283361">
    <property type="component" value="Unassembled WGS sequence"/>
</dbReference>
<sequence>MPAVQQVDYVACSAQRRKVKRLHVLKVDRDIGGGSMGFGRQAVAVSAVMTVNTAGQDRCLGSASKNVTKMITVLRREEK</sequence>
<gene>
    <name evidence="1" type="ORF">RRG08_014714</name>
</gene>
<comment type="caution">
    <text evidence="1">The sequence shown here is derived from an EMBL/GenBank/DDBJ whole genome shotgun (WGS) entry which is preliminary data.</text>
</comment>
<evidence type="ECO:0000313" key="1">
    <source>
        <dbReference type="EMBL" id="KAK3746241.1"/>
    </source>
</evidence>
<organism evidence="1 2">
    <name type="scientific">Elysia crispata</name>
    <name type="common">lettuce slug</name>
    <dbReference type="NCBI Taxonomy" id="231223"/>
    <lineage>
        <taxon>Eukaryota</taxon>
        <taxon>Metazoa</taxon>
        <taxon>Spiralia</taxon>
        <taxon>Lophotrochozoa</taxon>
        <taxon>Mollusca</taxon>
        <taxon>Gastropoda</taxon>
        <taxon>Heterobranchia</taxon>
        <taxon>Euthyneura</taxon>
        <taxon>Panpulmonata</taxon>
        <taxon>Sacoglossa</taxon>
        <taxon>Placobranchoidea</taxon>
        <taxon>Plakobranchidae</taxon>
        <taxon>Elysia</taxon>
    </lineage>
</organism>
<evidence type="ECO:0000313" key="2">
    <source>
        <dbReference type="Proteomes" id="UP001283361"/>
    </source>
</evidence>
<accession>A0AAE0YI95</accession>
<dbReference type="EMBL" id="JAWDGP010006162">
    <property type="protein sequence ID" value="KAK3746241.1"/>
    <property type="molecule type" value="Genomic_DNA"/>
</dbReference>
<protein>
    <submittedName>
        <fullName evidence="1">Uncharacterized protein</fullName>
    </submittedName>
</protein>
<dbReference type="AlphaFoldDB" id="A0AAE0YI95"/>
<name>A0AAE0YI95_9GAST</name>
<reference evidence="1" key="1">
    <citation type="journal article" date="2023" name="G3 (Bethesda)">
        <title>A reference genome for the long-term kleptoplast-retaining sea slug Elysia crispata morphotype clarki.</title>
        <authorList>
            <person name="Eastman K.E."/>
            <person name="Pendleton A.L."/>
            <person name="Shaikh M.A."/>
            <person name="Suttiyut T."/>
            <person name="Ogas R."/>
            <person name="Tomko P."/>
            <person name="Gavelis G."/>
            <person name="Widhalm J.R."/>
            <person name="Wisecaver J.H."/>
        </authorList>
    </citation>
    <scope>NUCLEOTIDE SEQUENCE</scope>
    <source>
        <strain evidence="1">ECLA1</strain>
    </source>
</reference>
<keyword evidence="2" id="KW-1185">Reference proteome</keyword>